<accession>A0A1M6KA17</accession>
<feature type="domain" description="HPr" evidence="4">
    <location>
        <begin position="1"/>
        <end position="87"/>
    </location>
</feature>
<dbReference type="NCBIfam" id="TIGR01003">
    <property type="entry name" value="PTS_HPr_family"/>
    <property type="match status" value="1"/>
</dbReference>
<dbReference type="STRING" id="1121301.SAMN02745912_00340"/>
<evidence type="ECO:0000256" key="3">
    <source>
        <dbReference type="ARBA" id="ARBA00022683"/>
    </source>
</evidence>
<proteinExistence type="predicted"/>
<dbReference type="InterPro" id="IPR050399">
    <property type="entry name" value="HPr"/>
</dbReference>
<name>A0A1M6KA17_PARC5</name>
<dbReference type="Pfam" id="PF00381">
    <property type="entry name" value="PTS-HPr"/>
    <property type="match status" value="1"/>
</dbReference>
<keyword evidence="3" id="KW-0598">Phosphotransferase system</keyword>
<evidence type="ECO:0000256" key="1">
    <source>
        <dbReference type="ARBA" id="ARBA00004496"/>
    </source>
</evidence>
<evidence type="ECO:0000256" key="2">
    <source>
        <dbReference type="ARBA" id="ARBA00022490"/>
    </source>
</evidence>
<protein>
    <submittedName>
        <fullName evidence="5">Phosphocarrier protein</fullName>
    </submittedName>
</protein>
<dbReference type="Proteomes" id="UP000184465">
    <property type="component" value="Unassembled WGS sequence"/>
</dbReference>
<dbReference type="EMBL" id="FRAG01000002">
    <property type="protein sequence ID" value="SHJ55753.1"/>
    <property type="molecule type" value="Genomic_DNA"/>
</dbReference>
<keyword evidence="2" id="KW-0963">Cytoplasm</keyword>
<dbReference type="CDD" id="cd00367">
    <property type="entry name" value="PTS-HPr_like"/>
    <property type="match status" value="1"/>
</dbReference>
<dbReference type="GO" id="GO:0005737">
    <property type="term" value="C:cytoplasm"/>
    <property type="evidence" value="ECO:0007669"/>
    <property type="project" value="UniProtKB-SubCell"/>
</dbReference>
<evidence type="ECO:0000259" key="4">
    <source>
        <dbReference type="PROSITE" id="PS51350"/>
    </source>
</evidence>
<evidence type="ECO:0000313" key="5">
    <source>
        <dbReference type="EMBL" id="SHJ55753.1"/>
    </source>
</evidence>
<organism evidence="5 6">
    <name type="scientific">Paramaledivibacter caminithermalis (strain DSM 15212 / CIP 107654 / DViRD3)</name>
    <name type="common">Clostridium caminithermale</name>
    <dbReference type="NCBI Taxonomy" id="1121301"/>
    <lineage>
        <taxon>Bacteria</taxon>
        <taxon>Bacillati</taxon>
        <taxon>Bacillota</taxon>
        <taxon>Clostridia</taxon>
        <taxon>Peptostreptococcales</taxon>
        <taxon>Caminicellaceae</taxon>
        <taxon>Paramaledivibacter</taxon>
    </lineage>
</organism>
<comment type="subcellular location">
    <subcellularLocation>
        <location evidence="1">Cytoplasm</location>
    </subcellularLocation>
</comment>
<dbReference type="PANTHER" id="PTHR33705">
    <property type="entry name" value="PHOSPHOCARRIER PROTEIN HPR"/>
    <property type="match status" value="1"/>
</dbReference>
<dbReference type="InterPro" id="IPR000032">
    <property type="entry name" value="HPr-like"/>
</dbReference>
<dbReference type="GO" id="GO:0009401">
    <property type="term" value="P:phosphoenolpyruvate-dependent sugar phosphotransferase system"/>
    <property type="evidence" value="ECO:0007669"/>
    <property type="project" value="UniProtKB-KW"/>
</dbReference>
<dbReference type="Gene3D" id="3.30.1340.10">
    <property type="entry name" value="HPr-like"/>
    <property type="match status" value="1"/>
</dbReference>
<dbReference type="PROSITE" id="PS51350">
    <property type="entry name" value="PTS_HPR_DOM"/>
    <property type="match status" value="1"/>
</dbReference>
<dbReference type="SUPFAM" id="SSF55594">
    <property type="entry name" value="HPr-like"/>
    <property type="match status" value="1"/>
</dbReference>
<gene>
    <name evidence="5" type="ORF">SAMN02745912_00340</name>
</gene>
<dbReference type="OrthoDB" id="9809047at2"/>
<dbReference type="PANTHER" id="PTHR33705:SF2">
    <property type="entry name" value="PHOSPHOCARRIER PROTEIN NPR"/>
    <property type="match status" value="1"/>
</dbReference>
<keyword evidence="6" id="KW-1185">Reference proteome</keyword>
<sequence>MYITEIILKNELGFHARPAKALVEESLKFNSDIIVLKDNKEYNAKSILSLMSMNDIKGDILKLQASGDDEKEAIEALITFAQKDFDE</sequence>
<dbReference type="InterPro" id="IPR035895">
    <property type="entry name" value="HPr-like_sf"/>
</dbReference>
<reference evidence="5 6" key="1">
    <citation type="submission" date="2016-11" db="EMBL/GenBank/DDBJ databases">
        <authorList>
            <person name="Jaros S."/>
            <person name="Januszkiewicz K."/>
            <person name="Wedrychowicz H."/>
        </authorList>
    </citation>
    <scope>NUCLEOTIDE SEQUENCE [LARGE SCALE GENOMIC DNA]</scope>
    <source>
        <strain evidence="5 6">DSM 15212</strain>
    </source>
</reference>
<evidence type="ECO:0000313" key="6">
    <source>
        <dbReference type="Proteomes" id="UP000184465"/>
    </source>
</evidence>
<dbReference type="AlphaFoldDB" id="A0A1M6KA17"/>
<dbReference type="PRINTS" id="PR00107">
    <property type="entry name" value="PHOSPHOCPHPR"/>
</dbReference>
<dbReference type="RefSeq" id="WP_073146651.1">
    <property type="nucleotide sequence ID" value="NZ_FRAG01000002.1"/>
</dbReference>